<evidence type="ECO:0000313" key="4">
    <source>
        <dbReference type="EMBL" id="AEQ22239.1"/>
    </source>
</evidence>
<keyword evidence="2 4" id="KW-0808">Transferase</keyword>
<dbReference type="STRING" id="568816.Acin_1011"/>
<dbReference type="Pfam" id="PF00535">
    <property type="entry name" value="Glycos_transf_2"/>
    <property type="match status" value="1"/>
</dbReference>
<evidence type="ECO:0000256" key="2">
    <source>
        <dbReference type="ARBA" id="ARBA00022679"/>
    </source>
</evidence>
<proteinExistence type="predicted"/>
<dbReference type="PATRIC" id="fig|568816.4.peg.972"/>
<evidence type="ECO:0000259" key="3">
    <source>
        <dbReference type="Pfam" id="PF00535"/>
    </source>
</evidence>
<name>G4Q6U0_ACIIR</name>
<dbReference type="AlphaFoldDB" id="G4Q6U0"/>
<dbReference type="CDD" id="cd00761">
    <property type="entry name" value="Glyco_tranf_GTA_type"/>
    <property type="match status" value="1"/>
</dbReference>
<dbReference type="FunCoup" id="G4Q6U0">
    <property type="interactions" value="66"/>
</dbReference>
<dbReference type="HOGENOM" id="CLU_025996_25_1_9"/>
<gene>
    <name evidence="4" type="ordered locus">Acin_1011</name>
</gene>
<dbReference type="InParanoid" id="G4Q6U0"/>
<evidence type="ECO:0000256" key="1">
    <source>
        <dbReference type="ARBA" id="ARBA00022676"/>
    </source>
</evidence>
<dbReference type="InterPro" id="IPR001173">
    <property type="entry name" value="Glyco_trans_2-like"/>
</dbReference>
<evidence type="ECO:0000313" key="5">
    <source>
        <dbReference type="Proteomes" id="UP000007093"/>
    </source>
</evidence>
<accession>G4Q6U0</accession>
<protein>
    <submittedName>
        <fullName evidence="4">Ss-1,4-galactosyltransferase</fullName>
    </submittedName>
</protein>
<feature type="domain" description="Glycosyltransferase 2-like" evidence="3">
    <location>
        <begin position="17"/>
        <end position="133"/>
    </location>
</feature>
<dbReference type="eggNOG" id="COG1216">
    <property type="taxonomic scope" value="Bacteria"/>
</dbReference>
<keyword evidence="5" id="KW-1185">Reference proteome</keyword>
<dbReference type="GO" id="GO:0016757">
    <property type="term" value="F:glycosyltransferase activity"/>
    <property type="evidence" value="ECO:0007669"/>
    <property type="project" value="UniProtKB-KW"/>
</dbReference>
<keyword evidence="1 4" id="KW-0328">Glycosyltransferase</keyword>
<dbReference type="KEGG" id="ain:Acin_1011"/>
<dbReference type="SUPFAM" id="SSF53448">
    <property type="entry name" value="Nucleotide-diphospho-sugar transferases"/>
    <property type="match status" value="1"/>
</dbReference>
<dbReference type="PANTHER" id="PTHR22916">
    <property type="entry name" value="GLYCOSYLTRANSFERASE"/>
    <property type="match status" value="1"/>
</dbReference>
<organism evidence="4 5">
    <name type="scientific">Acidaminococcus intestini (strain RyC-MR95)</name>
    <dbReference type="NCBI Taxonomy" id="568816"/>
    <lineage>
        <taxon>Bacteria</taxon>
        <taxon>Bacillati</taxon>
        <taxon>Bacillota</taxon>
        <taxon>Negativicutes</taxon>
        <taxon>Acidaminococcales</taxon>
        <taxon>Acidaminococcaceae</taxon>
        <taxon>Acidaminococcus</taxon>
    </lineage>
</organism>
<dbReference type="PANTHER" id="PTHR22916:SF51">
    <property type="entry name" value="GLYCOSYLTRANSFERASE EPSH-RELATED"/>
    <property type="match status" value="1"/>
</dbReference>
<sequence length="337" mass="38670">MGAIFLNKEAIQAPLISLLVPIYNVASYVDRCVGSLVNQTYSNLEILLVDDGSTDGSGALCDEWVKKDSRIHVVHKENGGLSDARNAGIKRAAGAYLAFIDGDDYIAPEYCEKLYQALAAHDADISLCNICYEWADGRRKDYEPPHGTREGVCTVKEVLQVLHGVGDLTLCVAWNKLYKRIIFTGNPPLFFPKGRYYEDEFLNYKLLNRASRISVIPDALYFYFQRDNSIIHQYTDKHFTDLCCCIEDSLTWYPDDEEKRQWKLRHSLKLCFTLYKKCHDDLHFRNRTSEVKGLVFRIMKELKITYLTKRELVKVFLILVGGYGALYQVKCRLKASL</sequence>
<dbReference type="EMBL" id="CP003058">
    <property type="protein sequence ID" value="AEQ22239.1"/>
    <property type="molecule type" value="Genomic_DNA"/>
</dbReference>
<dbReference type="Proteomes" id="UP000007093">
    <property type="component" value="Chromosome"/>
</dbReference>
<reference evidence="4 5" key="1">
    <citation type="journal article" date="2011" name="J. Bacteriol.">
        <title>Complete genome sequence of Acidaminococcus intestini RYC-MR95, a Gram-negative bacterium from the phylum Firmicutes.</title>
        <authorList>
            <person name="D'Auria G."/>
            <person name="Galan J.C."/>
            <person name="Rodriguez-Alcayna M."/>
            <person name="Moya A."/>
            <person name="Baquero F."/>
            <person name="Latorre A."/>
        </authorList>
    </citation>
    <scope>NUCLEOTIDE SEQUENCE [LARGE SCALE GENOMIC DNA]</scope>
    <source>
        <strain evidence="4 5">RyC-MR95</strain>
    </source>
</reference>
<dbReference type="Gene3D" id="3.90.550.10">
    <property type="entry name" value="Spore Coat Polysaccharide Biosynthesis Protein SpsA, Chain A"/>
    <property type="match status" value="1"/>
</dbReference>
<dbReference type="InterPro" id="IPR029044">
    <property type="entry name" value="Nucleotide-diphossugar_trans"/>
</dbReference>